<dbReference type="GeneID" id="105046060"/>
<dbReference type="KEGG" id="egu:105046060"/>
<evidence type="ECO:0000256" key="1">
    <source>
        <dbReference type="ARBA" id="ARBA00012452"/>
    </source>
</evidence>
<dbReference type="FunCoup" id="A0A6I9RGH2">
    <property type="interactions" value="14"/>
</dbReference>
<dbReference type="OrthoDB" id="4951845at2759"/>
<comment type="catalytic activity">
    <reaction evidence="3">
        <text>RX + glutathione = an S-substituted glutathione + a halide anion + H(+)</text>
        <dbReference type="Rhea" id="RHEA:16437"/>
        <dbReference type="ChEBI" id="CHEBI:15378"/>
        <dbReference type="ChEBI" id="CHEBI:16042"/>
        <dbReference type="ChEBI" id="CHEBI:17792"/>
        <dbReference type="ChEBI" id="CHEBI:57925"/>
        <dbReference type="ChEBI" id="CHEBI:90779"/>
        <dbReference type="EC" id="2.5.1.18"/>
    </reaction>
</comment>
<dbReference type="SFLD" id="SFLDG00358">
    <property type="entry name" value="Main_(cytGST)"/>
    <property type="match status" value="1"/>
</dbReference>
<evidence type="ECO:0000313" key="7">
    <source>
        <dbReference type="Proteomes" id="UP000504607"/>
    </source>
</evidence>
<dbReference type="GO" id="GO:0005737">
    <property type="term" value="C:cytoplasm"/>
    <property type="evidence" value="ECO:0007669"/>
    <property type="project" value="TreeGrafter"/>
</dbReference>
<dbReference type="PANTHER" id="PTHR11260">
    <property type="entry name" value="GLUTATHIONE S-TRANSFERASE, GST, SUPERFAMILY, GST DOMAIN CONTAINING"/>
    <property type="match status" value="1"/>
</dbReference>
<comment type="similarity">
    <text evidence="4">Belongs to the GST superfamily.</text>
</comment>
<evidence type="ECO:0000256" key="2">
    <source>
        <dbReference type="ARBA" id="ARBA00022679"/>
    </source>
</evidence>
<dbReference type="PROSITE" id="PS50404">
    <property type="entry name" value="GST_NTER"/>
    <property type="match status" value="1"/>
</dbReference>
<proteinExistence type="inferred from homology"/>
<evidence type="ECO:0000256" key="3">
    <source>
        <dbReference type="ARBA" id="ARBA00047960"/>
    </source>
</evidence>
<dbReference type="PANTHER" id="PTHR11260:SF676">
    <property type="entry name" value="GLUTATHIONE S-TRANSFERASE U8"/>
    <property type="match status" value="1"/>
</dbReference>
<evidence type="ECO:0000259" key="6">
    <source>
        <dbReference type="PROSITE" id="PS50405"/>
    </source>
</evidence>
<dbReference type="Pfam" id="PF00043">
    <property type="entry name" value="GST_C"/>
    <property type="match status" value="1"/>
</dbReference>
<dbReference type="Pfam" id="PF02798">
    <property type="entry name" value="GST_N"/>
    <property type="match status" value="1"/>
</dbReference>
<dbReference type="InterPro" id="IPR010987">
    <property type="entry name" value="Glutathione-S-Trfase_C-like"/>
</dbReference>
<evidence type="ECO:0000259" key="5">
    <source>
        <dbReference type="PROSITE" id="PS50404"/>
    </source>
</evidence>
<dbReference type="FunFam" id="1.20.1050.10:FF:000012">
    <property type="entry name" value="Tau class glutathione S-transferase"/>
    <property type="match status" value="1"/>
</dbReference>
<dbReference type="RefSeq" id="XP_010922854.1">
    <property type="nucleotide sequence ID" value="XM_010924552.3"/>
</dbReference>
<dbReference type="InterPro" id="IPR036282">
    <property type="entry name" value="Glutathione-S-Trfase_C_sf"/>
</dbReference>
<accession>A0A6I9RGH2</accession>
<reference evidence="8" key="1">
    <citation type="submission" date="2025-08" db="UniProtKB">
        <authorList>
            <consortium name="RefSeq"/>
        </authorList>
    </citation>
    <scope>IDENTIFICATION</scope>
</reference>
<dbReference type="EC" id="2.5.1.18" evidence="1"/>
<dbReference type="InterPro" id="IPR004045">
    <property type="entry name" value="Glutathione_S-Trfase_N"/>
</dbReference>
<dbReference type="SFLD" id="SFLDS00019">
    <property type="entry name" value="Glutathione_Transferase_(cytos"/>
    <property type="match status" value="1"/>
</dbReference>
<feature type="domain" description="GST C-terminal" evidence="6">
    <location>
        <begin position="88"/>
        <end position="214"/>
    </location>
</feature>
<gene>
    <name evidence="8" type="primary">LOC105046060</name>
</gene>
<dbReference type="InterPro" id="IPR036249">
    <property type="entry name" value="Thioredoxin-like_sf"/>
</dbReference>
<dbReference type="InterPro" id="IPR004046">
    <property type="entry name" value="GST_C"/>
</dbReference>
<dbReference type="InterPro" id="IPR045073">
    <property type="entry name" value="Omega/Tau-like"/>
</dbReference>
<dbReference type="SUPFAM" id="SSF47616">
    <property type="entry name" value="GST C-terminal domain-like"/>
    <property type="match status" value="1"/>
</dbReference>
<feature type="domain" description="GST N-terminal" evidence="5">
    <location>
        <begin position="4"/>
        <end position="83"/>
    </location>
</feature>
<name>A0A6I9RGH2_ELAGV</name>
<keyword evidence="7" id="KW-1185">Reference proteome</keyword>
<dbReference type="CDD" id="cd03185">
    <property type="entry name" value="GST_C_Tau"/>
    <property type="match status" value="1"/>
</dbReference>
<protein>
    <recommendedName>
        <fullName evidence="1">glutathione transferase</fullName>
        <ecNumber evidence="1">2.5.1.18</ecNumber>
    </recommendedName>
</protein>
<dbReference type="PROSITE" id="PS50405">
    <property type="entry name" value="GST_CTER"/>
    <property type="match status" value="1"/>
</dbReference>
<dbReference type="InParanoid" id="A0A6I9RGH2"/>
<evidence type="ECO:0000256" key="4">
    <source>
        <dbReference type="RuleBase" id="RU003494"/>
    </source>
</evidence>
<dbReference type="AlphaFoldDB" id="A0A6I9RGH2"/>
<dbReference type="InterPro" id="IPR045074">
    <property type="entry name" value="GST_C_Tau"/>
</dbReference>
<keyword evidence="2" id="KW-0808">Transferase</keyword>
<dbReference type="SFLD" id="SFLDG01152">
    <property type="entry name" value="Main.3:_Omega-_and_Tau-like"/>
    <property type="match status" value="1"/>
</dbReference>
<dbReference type="InterPro" id="IPR040079">
    <property type="entry name" value="Glutathione_S-Trfase"/>
</dbReference>
<dbReference type="Gene3D" id="1.20.1050.10">
    <property type="match status" value="1"/>
</dbReference>
<dbReference type="Gene3D" id="3.40.30.10">
    <property type="entry name" value="Glutaredoxin"/>
    <property type="match status" value="1"/>
</dbReference>
<organism evidence="7 8">
    <name type="scientific">Elaeis guineensis var. tenera</name>
    <name type="common">Oil palm</name>
    <dbReference type="NCBI Taxonomy" id="51953"/>
    <lineage>
        <taxon>Eukaryota</taxon>
        <taxon>Viridiplantae</taxon>
        <taxon>Streptophyta</taxon>
        <taxon>Embryophyta</taxon>
        <taxon>Tracheophyta</taxon>
        <taxon>Spermatophyta</taxon>
        <taxon>Magnoliopsida</taxon>
        <taxon>Liliopsida</taxon>
        <taxon>Arecaceae</taxon>
        <taxon>Arecoideae</taxon>
        <taxon>Cocoseae</taxon>
        <taxon>Elaeidinae</taxon>
        <taxon>Elaeis</taxon>
    </lineage>
</organism>
<dbReference type="GO" id="GO:0004364">
    <property type="term" value="F:glutathione transferase activity"/>
    <property type="evidence" value="ECO:0007669"/>
    <property type="project" value="UniProtKB-EC"/>
</dbReference>
<dbReference type="Proteomes" id="UP000504607">
    <property type="component" value="Chromosome 5"/>
</dbReference>
<sequence length="224" mass="25799">MEKGDVKLFGIWSSPFVLIVKWALRIKGVEYEYIEEDLSNKSNLLLEYNPVHKKVPVMVHNGKPIAESAVILEYIEETWKNNPILPDDPYERAMARFWCKFVVDKLSPPIWRLFISQGKEQEEAYALAIENLKILEQELQGKMFFCGETIGLADISIGPLAYVMPIYEEITKLKMVDAERFPLLCAWMEAFLNSPVVKDSLPPGEKLLLKYRALRESFLAKGNK</sequence>
<dbReference type="FunFam" id="3.40.30.10:FF:000014">
    <property type="entry name" value="Tau class glutathione S-transferase"/>
    <property type="match status" value="1"/>
</dbReference>
<dbReference type="SUPFAM" id="SSF52833">
    <property type="entry name" value="Thioredoxin-like"/>
    <property type="match status" value="1"/>
</dbReference>
<dbReference type="GO" id="GO:0006749">
    <property type="term" value="P:glutathione metabolic process"/>
    <property type="evidence" value="ECO:0007669"/>
    <property type="project" value="InterPro"/>
</dbReference>
<evidence type="ECO:0000313" key="8">
    <source>
        <dbReference type="RefSeq" id="XP_010922854.1"/>
    </source>
</evidence>
<dbReference type="CDD" id="cd03058">
    <property type="entry name" value="GST_N_Tau"/>
    <property type="match status" value="1"/>
</dbReference>